<reference evidence="1 2" key="1">
    <citation type="submission" date="2019-08" db="EMBL/GenBank/DDBJ databases">
        <title>Complete genome sequence of Kushneria sp. YCWA18, a halophilic phosphate-solubilizing bacterium isolated from Daqiao saltern in China.</title>
        <authorList>
            <person name="Du G.-X."/>
            <person name="Qu L.-Y."/>
        </authorList>
    </citation>
    <scope>NUCLEOTIDE SEQUENCE [LARGE SCALE GENOMIC DNA]</scope>
    <source>
        <strain evidence="1 2">YCWA18</strain>
    </source>
</reference>
<evidence type="ECO:0000313" key="1">
    <source>
        <dbReference type="EMBL" id="QEL11368.1"/>
    </source>
</evidence>
<keyword evidence="2" id="KW-1185">Reference proteome</keyword>
<dbReference type="STRING" id="657387.BH688_05860"/>
<evidence type="ECO:0000313" key="2">
    <source>
        <dbReference type="Proteomes" id="UP000322553"/>
    </source>
</evidence>
<dbReference type="Gene3D" id="3.40.50.1010">
    <property type="entry name" value="5'-nuclease"/>
    <property type="match status" value="1"/>
</dbReference>
<dbReference type="InterPro" id="IPR021139">
    <property type="entry name" value="NYN"/>
</dbReference>
<proteinExistence type="predicted"/>
<sequence>MRRVALLVDVQNLYYTARQAFACHVNYPKLWQAMVGEDDVAMARAYAIDRGDERQRRFQGILRDIGFEVCLKPYIQRRDGSSKGDWDVGIALDAVEVAPDVDRIVLASGDGDFALLAQRLRERHGCRVEVFGVRMLTAEALIQAANHFTAIEGDLLLRPAGGAGEPH</sequence>
<name>A0A1S1NSD5_9GAMM</name>
<dbReference type="Proteomes" id="UP000322553">
    <property type="component" value="Chromosome"/>
</dbReference>
<dbReference type="Pfam" id="PF01936">
    <property type="entry name" value="NYN"/>
    <property type="match status" value="1"/>
</dbReference>
<dbReference type="OrthoDB" id="9794137at2"/>
<dbReference type="PANTHER" id="PTHR35458">
    <property type="entry name" value="SLR0755 PROTEIN"/>
    <property type="match status" value="1"/>
</dbReference>
<organism evidence="1 2">
    <name type="scientific">Kushneria phosphatilytica</name>
    <dbReference type="NCBI Taxonomy" id="657387"/>
    <lineage>
        <taxon>Bacteria</taxon>
        <taxon>Pseudomonadati</taxon>
        <taxon>Pseudomonadota</taxon>
        <taxon>Gammaproteobacteria</taxon>
        <taxon>Oceanospirillales</taxon>
        <taxon>Halomonadaceae</taxon>
        <taxon>Kushneria</taxon>
    </lineage>
</organism>
<dbReference type="PANTHER" id="PTHR35458:SF8">
    <property type="entry name" value="SLR0650 PROTEIN"/>
    <property type="match status" value="1"/>
</dbReference>
<dbReference type="EMBL" id="CP043420">
    <property type="protein sequence ID" value="QEL11368.1"/>
    <property type="molecule type" value="Genomic_DNA"/>
</dbReference>
<dbReference type="AlphaFoldDB" id="A0A1S1NSD5"/>
<dbReference type="GO" id="GO:0004540">
    <property type="term" value="F:RNA nuclease activity"/>
    <property type="evidence" value="ECO:0007669"/>
    <property type="project" value="InterPro"/>
</dbReference>
<accession>A0A1S1NSD5</accession>
<gene>
    <name evidence="1" type="ORF">FY550_09600</name>
</gene>
<dbReference type="KEGG" id="kuy:FY550_09600"/>
<dbReference type="InterPro" id="IPR047140">
    <property type="entry name" value="LabA"/>
</dbReference>
<dbReference type="RefSeq" id="WP_070977711.1">
    <property type="nucleotide sequence ID" value="NZ_CP043420.1"/>
</dbReference>
<protein>
    <submittedName>
        <fullName evidence="1">NYN domain-containing protein</fullName>
    </submittedName>
</protein>
<dbReference type="CDD" id="cd10911">
    <property type="entry name" value="PIN_LabA"/>
    <property type="match status" value="1"/>
</dbReference>